<sequence>MASLSFDPNGQPTSTTNTDIVDPVTAKTITRDYSGFTQLSLDFAATEARSAPSTSARMASLRSYSNGTTKPLNQIRLATVASPDNLTLLSGNVYSANGASGVTVTGFAQSNGLGSIHYDSLRVLSGSENRNADP</sequence>
<reference evidence="2 4" key="3">
    <citation type="submission" date="2016-10" db="EMBL/GenBank/DDBJ databases">
        <authorList>
            <person name="Varghese N."/>
            <person name="Submissions S."/>
        </authorList>
    </citation>
    <scope>NUCLEOTIDE SEQUENCE [LARGE SCALE GENOMIC DNA]</scope>
    <source>
        <strain evidence="2 4">CGMCC 1.7071</strain>
    </source>
</reference>
<dbReference type="Proteomes" id="UP000183063">
    <property type="component" value="Unassembled WGS sequence"/>
</dbReference>
<proteinExistence type="predicted"/>
<dbReference type="SUPFAM" id="SSF117143">
    <property type="entry name" value="Flagellar hook protein flgE"/>
    <property type="match status" value="1"/>
</dbReference>
<keyword evidence="1" id="KW-0966">Cell projection</keyword>
<dbReference type="STRING" id="501024.RTCCBAU85039_4567"/>
<keyword evidence="1" id="KW-0969">Cilium</keyword>
<evidence type="ECO:0000313" key="4">
    <source>
        <dbReference type="Proteomes" id="UP000198939"/>
    </source>
</evidence>
<organism evidence="1 3">
    <name type="scientific">Rhizobium tibeticum</name>
    <dbReference type="NCBI Taxonomy" id="501024"/>
    <lineage>
        <taxon>Bacteria</taxon>
        <taxon>Pseudomonadati</taxon>
        <taxon>Pseudomonadota</taxon>
        <taxon>Alphaproteobacteria</taxon>
        <taxon>Hyphomicrobiales</taxon>
        <taxon>Rhizobiaceae</taxon>
        <taxon>Rhizobium/Agrobacterium group</taxon>
        <taxon>Rhizobium</taxon>
    </lineage>
</organism>
<evidence type="ECO:0000313" key="3">
    <source>
        <dbReference type="Proteomes" id="UP000183063"/>
    </source>
</evidence>
<reference evidence="1" key="1">
    <citation type="submission" date="2016-10" db="EMBL/GenBank/DDBJ databases">
        <authorList>
            <person name="de Groot N.N."/>
        </authorList>
    </citation>
    <scope>NUCLEOTIDE SEQUENCE [LARGE SCALE GENOMIC DNA]</scope>
    <source>
        <strain evidence="1">CCBAU85039</strain>
    </source>
</reference>
<protein>
    <submittedName>
        <fullName evidence="1">Flagellar hook protein FlgE</fullName>
    </submittedName>
</protein>
<evidence type="ECO:0000313" key="1">
    <source>
        <dbReference type="EMBL" id="SEI10581.1"/>
    </source>
</evidence>
<gene>
    <name evidence="1" type="primary">flgE_2</name>
    <name evidence="1" type="ORF">RTCCBAU85039_4567</name>
    <name evidence="2" type="ORF">SAMN05216228_102356</name>
</gene>
<dbReference type="EMBL" id="FOCV01000023">
    <property type="protein sequence ID" value="SEO73433.1"/>
    <property type="molecule type" value="Genomic_DNA"/>
</dbReference>
<name>A0A1H8S5K1_9HYPH</name>
<keyword evidence="4" id="KW-1185">Reference proteome</keyword>
<dbReference type="InterPro" id="IPR037925">
    <property type="entry name" value="FlgE/F/G-like"/>
</dbReference>
<dbReference type="Proteomes" id="UP000198939">
    <property type="component" value="Unassembled WGS sequence"/>
</dbReference>
<accession>A0A1H8S5K1</accession>
<reference evidence="3" key="2">
    <citation type="submission" date="2016-10" db="EMBL/GenBank/DDBJ databases">
        <authorList>
            <person name="Wibberg D."/>
        </authorList>
    </citation>
    <scope>NUCLEOTIDE SEQUENCE [LARGE SCALE GENOMIC DNA]</scope>
</reference>
<dbReference type="EMBL" id="FNXB01000029">
    <property type="protein sequence ID" value="SEI10581.1"/>
    <property type="molecule type" value="Genomic_DNA"/>
</dbReference>
<keyword evidence="1" id="KW-0282">Flagellum</keyword>
<evidence type="ECO:0000313" key="2">
    <source>
        <dbReference type="EMBL" id="SEO73433.1"/>
    </source>
</evidence>
<dbReference type="AlphaFoldDB" id="A0A1H8S5K1"/>